<dbReference type="SFLD" id="SFLDG01017">
    <property type="entry name" value="Polyprenyl_Transferase_Like"/>
    <property type="match status" value="1"/>
</dbReference>
<dbReference type="CDD" id="cd00685">
    <property type="entry name" value="Trans_IPPS_HT"/>
    <property type="match status" value="1"/>
</dbReference>
<dbReference type="NCBIfam" id="NF045485">
    <property type="entry name" value="FPPsyn"/>
    <property type="match status" value="1"/>
</dbReference>
<evidence type="ECO:0000256" key="4">
    <source>
        <dbReference type="ARBA" id="ARBA00022723"/>
    </source>
</evidence>
<dbReference type="Gene3D" id="1.10.600.10">
    <property type="entry name" value="Farnesyl Diphosphate Synthase"/>
    <property type="match status" value="1"/>
</dbReference>
<sequence length="295" mass="31999">MADLQAALSECADEVERMMDLLLPQPEGPEARLYEAMRHSSFAGGKRLRPFLVMQSSRLFGVDTRCAARVAAAVEFVHTYSLIHDDLPAMDDADMRRGRPSCHAKFDEATAILAGDALQALAFEVVSMPETHSDPAVRAELVRELAQAAGGRGMCGGQMIDLLAESTEMDIGAITRLQRLKTGEMFAFSAIAGAVLGKGSYRSYMALHNYAQEFGLAFQIVDDLLDAQGDSEWIGKPTGRDAEAGKATFVSILGAERARAQAGLLVEQAIRALDVFDEKADLLREAARYVVARTK</sequence>
<keyword evidence="4" id="KW-0479">Metal-binding</keyword>
<dbReference type="InterPro" id="IPR053378">
    <property type="entry name" value="Prenyl_diphosphate_synthase"/>
</dbReference>
<evidence type="ECO:0000256" key="2">
    <source>
        <dbReference type="ARBA" id="ARBA00006706"/>
    </source>
</evidence>
<proteinExistence type="inferred from homology"/>
<evidence type="ECO:0000256" key="1">
    <source>
        <dbReference type="ARBA" id="ARBA00001946"/>
    </source>
</evidence>
<evidence type="ECO:0000256" key="3">
    <source>
        <dbReference type="ARBA" id="ARBA00022679"/>
    </source>
</evidence>
<dbReference type="FunFam" id="1.10.600.10:FF:000001">
    <property type="entry name" value="Geranylgeranyl diphosphate synthase"/>
    <property type="match status" value="1"/>
</dbReference>
<dbReference type="InterPro" id="IPR008949">
    <property type="entry name" value="Isoprenoid_synthase_dom_sf"/>
</dbReference>
<evidence type="ECO:0000313" key="9">
    <source>
        <dbReference type="Proteomes" id="UP000630353"/>
    </source>
</evidence>
<comment type="caution">
    <text evidence="8">The sequence shown here is derived from an EMBL/GenBank/DDBJ whole genome shotgun (WGS) entry which is preliminary data.</text>
</comment>
<dbReference type="Proteomes" id="UP000630353">
    <property type="component" value="Unassembled WGS sequence"/>
</dbReference>
<dbReference type="InterPro" id="IPR000092">
    <property type="entry name" value="Polyprenyl_synt"/>
</dbReference>
<dbReference type="AlphaFoldDB" id="A0A919CPT0"/>
<protein>
    <submittedName>
        <fullName evidence="8">Farnesyl-diphosphate synthase</fullName>
    </submittedName>
</protein>
<dbReference type="PROSITE" id="PS00723">
    <property type="entry name" value="POLYPRENYL_SYNTHASE_1"/>
    <property type="match status" value="1"/>
</dbReference>
<dbReference type="RefSeq" id="WP_189990263.1">
    <property type="nucleotide sequence ID" value="NZ_BMZS01000005.1"/>
</dbReference>
<dbReference type="GO" id="GO:0046872">
    <property type="term" value="F:metal ion binding"/>
    <property type="evidence" value="ECO:0007669"/>
    <property type="project" value="UniProtKB-KW"/>
</dbReference>
<comment type="similarity">
    <text evidence="2 7">Belongs to the FPP/GGPP synthase family.</text>
</comment>
<dbReference type="PANTHER" id="PTHR43281:SF1">
    <property type="entry name" value="FARNESYL DIPHOSPHATE SYNTHASE"/>
    <property type="match status" value="1"/>
</dbReference>
<comment type="cofactor">
    <cofactor evidence="1">
        <name>Mg(2+)</name>
        <dbReference type="ChEBI" id="CHEBI:18420"/>
    </cofactor>
</comment>
<evidence type="ECO:0000256" key="5">
    <source>
        <dbReference type="ARBA" id="ARBA00022842"/>
    </source>
</evidence>
<dbReference type="EMBL" id="BMZS01000005">
    <property type="protein sequence ID" value="GHD51690.1"/>
    <property type="molecule type" value="Genomic_DNA"/>
</dbReference>
<keyword evidence="3 7" id="KW-0808">Transferase</keyword>
<reference evidence="8" key="2">
    <citation type="submission" date="2020-09" db="EMBL/GenBank/DDBJ databases">
        <authorList>
            <person name="Sun Q."/>
            <person name="Kim S."/>
        </authorList>
    </citation>
    <scope>NUCLEOTIDE SEQUENCE</scope>
    <source>
        <strain evidence="8">KCTC 42651</strain>
    </source>
</reference>
<name>A0A919CPT0_9PROT</name>
<dbReference type="InterPro" id="IPR033749">
    <property type="entry name" value="Polyprenyl_synt_CS"/>
</dbReference>
<dbReference type="SFLD" id="SFLDS00005">
    <property type="entry name" value="Isoprenoid_Synthase_Type_I"/>
    <property type="match status" value="1"/>
</dbReference>
<keyword evidence="5" id="KW-0460">Magnesium</keyword>
<dbReference type="PROSITE" id="PS00444">
    <property type="entry name" value="POLYPRENYL_SYNTHASE_2"/>
    <property type="match status" value="1"/>
</dbReference>
<reference evidence="8" key="1">
    <citation type="journal article" date="2014" name="Int. J. Syst. Evol. Microbiol.">
        <title>Complete genome sequence of Corynebacterium casei LMG S-19264T (=DSM 44701T), isolated from a smear-ripened cheese.</title>
        <authorList>
            <consortium name="US DOE Joint Genome Institute (JGI-PGF)"/>
            <person name="Walter F."/>
            <person name="Albersmeier A."/>
            <person name="Kalinowski J."/>
            <person name="Ruckert C."/>
        </authorList>
    </citation>
    <scope>NUCLEOTIDE SEQUENCE</scope>
    <source>
        <strain evidence="8">KCTC 42651</strain>
    </source>
</reference>
<evidence type="ECO:0000313" key="8">
    <source>
        <dbReference type="EMBL" id="GHD51690.1"/>
    </source>
</evidence>
<dbReference type="GO" id="GO:0016114">
    <property type="term" value="P:terpenoid biosynthetic process"/>
    <property type="evidence" value="ECO:0007669"/>
    <property type="project" value="UniProtKB-ARBA"/>
</dbReference>
<gene>
    <name evidence="8" type="ORF">GCM10017083_26420</name>
</gene>
<dbReference type="PANTHER" id="PTHR43281">
    <property type="entry name" value="FARNESYL DIPHOSPHATE SYNTHASE"/>
    <property type="match status" value="1"/>
</dbReference>
<dbReference type="GO" id="GO:0004659">
    <property type="term" value="F:prenyltransferase activity"/>
    <property type="evidence" value="ECO:0007669"/>
    <property type="project" value="InterPro"/>
</dbReference>
<accession>A0A919CPT0</accession>
<dbReference type="GO" id="GO:0005737">
    <property type="term" value="C:cytoplasm"/>
    <property type="evidence" value="ECO:0007669"/>
    <property type="project" value="UniProtKB-ARBA"/>
</dbReference>
<organism evidence="8 9">
    <name type="scientific">Thalassobaculum fulvum</name>
    <dbReference type="NCBI Taxonomy" id="1633335"/>
    <lineage>
        <taxon>Bacteria</taxon>
        <taxon>Pseudomonadati</taxon>
        <taxon>Pseudomonadota</taxon>
        <taxon>Alphaproteobacteria</taxon>
        <taxon>Rhodospirillales</taxon>
        <taxon>Thalassobaculaceae</taxon>
        <taxon>Thalassobaculum</taxon>
    </lineage>
</organism>
<dbReference type="Pfam" id="PF00348">
    <property type="entry name" value="polyprenyl_synt"/>
    <property type="match status" value="1"/>
</dbReference>
<dbReference type="SUPFAM" id="SSF48576">
    <property type="entry name" value="Terpenoid synthases"/>
    <property type="match status" value="1"/>
</dbReference>
<keyword evidence="6" id="KW-0414">Isoprene biosynthesis</keyword>
<evidence type="ECO:0000256" key="6">
    <source>
        <dbReference type="ARBA" id="ARBA00023229"/>
    </source>
</evidence>
<evidence type="ECO:0000256" key="7">
    <source>
        <dbReference type="RuleBase" id="RU004466"/>
    </source>
</evidence>
<keyword evidence="9" id="KW-1185">Reference proteome</keyword>